<keyword evidence="4" id="KW-0862">Zinc</keyword>
<evidence type="ECO:0000256" key="1">
    <source>
        <dbReference type="ARBA" id="ARBA00022723"/>
    </source>
</evidence>
<dbReference type="SUPFAM" id="SSF57667">
    <property type="entry name" value="beta-beta-alpha zinc fingers"/>
    <property type="match status" value="2"/>
</dbReference>
<evidence type="ECO:0000256" key="5">
    <source>
        <dbReference type="PROSITE-ProRule" id="PRU00042"/>
    </source>
</evidence>
<evidence type="ECO:0000256" key="2">
    <source>
        <dbReference type="ARBA" id="ARBA00022737"/>
    </source>
</evidence>
<organism evidence="8">
    <name type="scientific">Hirondellea gigas</name>
    <dbReference type="NCBI Taxonomy" id="1518452"/>
    <lineage>
        <taxon>Eukaryota</taxon>
        <taxon>Metazoa</taxon>
        <taxon>Ecdysozoa</taxon>
        <taxon>Arthropoda</taxon>
        <taxon>Crustacea</taxon>
        <taxon>Multicrustacea</taxon>
        <taxon>Malacostraca</taxon>
        <taxon>Eumalacostraca</taxon>
        <taxon>Peracarida</taxon>
        <taxon>Amphipoda</taxon>
        <taxon>Amphilochidea</taxon>
        <taxon>Lysianassida</taxon>
        <taxon>Lysianassidira</taxon>
        <taxon>Lysianassoidea</taxon>
        <taxon>Lysianassidae</taxon>
        <taxon>Hirondellea</taxon>
    </lineage>
</organism>
<feature type="domain" description="C2H2-type" evidence="7">
    <location>
        <begin position="161"/>
        <end position="187"/>
    </location>
</feature>
<feature type="compositionally biased region" description="Acidic residues" evidence="6">
    <location>
        <begin position="334"/>
        <end position="345"/>
    </location>
</feature>
<evidence type="ECO:0000313" key="8">
    <source>
        <dbReference type="EMBL" id="LAC22571.1"/>
    </source>
</evidence>
<dbReference type="PROSITE" id="PS00028">
    <property type="entry name" value="ZINC_FINGER_C2H2_1"/>
    <property type="match status" value="2"/>
</dbReference>
<sequence length="494" mass="55458">MNAEQSIVLNSEPLSVAPNKRVVIQNIITSNSKNNVLGLPVTIMSRSSTTNVKDTVTLADSTIKSNLSDVHVIKGLPQLVLGSKKPLTDDITNVPNKKLKTIVMAVKEEPVEFKLPPSDEDDDFNDVSIEVTNSDFLDAFDNRMETASMYPKVTDDLLNYVECSVCFKKIKESSLKQHFKTHSGERPHPCDICGTRFTRKGDVYRHKRVVHRKLKPYVCKKCDRTFPDRNLLVVHLKNHDKCVYYECETCGYKFGKKEYYENHTRYIHPLADGATPIVSKDEDIIEAQLKELEEEDDLTPVSSDHYNSSTLKNQDQSDGSITLAPSEEEQIIEDVDETSNDEESSDSCITQSNDSCNNTDKQGRDPSVLSVQLQTVSKINGKDEDLVNKILDAAVTQATSTLEQLGSAQQKQRILQSKKWPKNANKQKAMDIVIRAVVDGQIRRFVIQIQTVKGYDLQSQVGMELILSMVNQLCQGKGSVEGPIDVEMIQNNKD</sequence>
<name>A0A6A7FVG3_9CRUS</name>
<evidence type="ECO:0000256" key="3">
    <source>
        <dbReference type="ARBA" id="ARBA00022771"/>
    </source>
</evidence>
<feature type="domain" description="C2H2-type" evidence="7">
    <location>
        <begin position="188"/>
        <end position="216"/>
    </location>
</feature>
<dbReference type="PANTHER" id="PTHR24379:SF121">
    <property type="entry name" value="C2H2-TYPE DOMAIN-CONTAINING PROTEIN"/>
    <property type="match status" value="1"/>
</dbReference>
<dbReference type="InterPro" id="IPR036236">
    <property type="entry name" value="Znf_C2H2_sf"/>
</dbReference>
<feature type="domain" description="C2H2-type" evidence="7">
    <location>
        <begin position="217"/>
        <end position="239"/>
    </location>
</feature>
<dbReference type="SMART" id="SM00355">
    <property type="entry name" value="ZnF_C2H2"/>
    <property type="match status" value="4"/>
</dbReference>
<proteinExistence type="evidence at transcript level"/>
<dbReference type="Pfam" id="PF00096">
    <property type="entry name" value="zf-C2H2"/>
    <property type="match status" value="2"/>
</dbReference>
<feature type="region of interest" description="Disordered" evidence="6">
    <location>
        <begin position="292"/>
        <end position="320"/>
    </location>
</feature>
<dbReference type="PANTHER" id="PTHR24379">
    <property type="entry name" value="KRAB AND ZINC FINGER DOMAIN-CONTAINING"/>
    <property type="match status" value="1"/>
</dbReference>
<evidence type="ECO:0000259" key="7">
    <source>
        <dbReference type="PROSITE" id="PS50157"/>
    </source>
</evidence>
<feature type="compositionally biased region" description="Polar residues" evidence="6">
    <location>
        <begin position="300"/>
        <end position="320"/>
    </location>
</feature>
<dbReference type="EMBL" id="IACT01003323">
    <property type="protein sequence ID" value="LAC22571.1"/>
    <property type="molecule type" value="mRNA"/>
</dbReference>
<feature type="region of interest" description="Disordered" evidence="6">
    <location>
        <begin position="334"/>
        <end position="367"/>
    </location>
</feature>
<dbReference type="FunFam" id="3.30.160.60:FF:000100">
    <property type="entry name" value="Zinc finger 45-like"/>
    <property type="match status" value="1"/>
</dbReference>
<feature type="domain" description="C2H2-type" evidence="7">
    <location>
        <begin position="245"/>
        <end position="268"/>
    </location>
</feature>
<reference evidence="8" key="1">
    <citation type="submission" date="2017-11" db="EMBL/GenBank/DDBJ databases">
        <title>The sensing device of the deep-sea amphipod.</title>
        <authorList>
            <person name="Kobayashi H."/>
            <person name="Nagahama T."/>
            <person name="Arai W."/>
            <person name="Sasagawa Y."/>
            <person name="Umeda M."/>
            <person name="Hayashi T."/>
            <person name="Nikaido I."/>
            <person name="Watanabe H."/>
            <person name="Oguri K."/>
            <person name="Kitazato H."/>
            <person name="Fujioka K."/>
            <person name="Kido Y."/>
            <person name="Takami H."/>
        </authorList>
    </citation>
    <scope>NUCLEOTIDE SEQUENCE</scope>
    <source>
        <tissue evidence="8">Whole body</tissue>
    </source>
</reference>
<feature type="compositionally biased region" description="Polar residues" evidence="6">
    <location>
        <begin position="348"/>
        <end position="360"/>
    </location>
</feature>
<dbReference type="PROSITE" id="PS50157">
    <property type="entry name" value="ZINC_FINGER_C2H2_2"/>
    <property type="match status" value="4"/>
</dbReference>
<keyword evidence="3 5" id="KW-0863">Zinc-finger</keyword>
<dbReference type="AlphaFoldDB" id="A0A6A7FVG3"/>
<dbReference type="Gene3D" id="3.30.160.60">
    <property type="entry name" value="Classic Zinc Finger"/>
    <property type="match status" value="2"/>
</dbReference>
<dbReference type="InterPro" id="IPR013087">
    <property type="entry name" value="Znf_C2H2_type"/>
</dbReference>
<keyword evidence="1" id="KW-0479">Metal-binding</keyword>
<accession>A0A6A7FVG3</accession>
<dbReference type="GO" id="GO:0008270">
    <property type="term" value="F:zinc ion binding"/>
    <property type="evidence" value="ECO:0007669"/>
    <property type="project" value="UniProtKB-KW"/>
</dbReference>
<keyword evidence="2" id="KW-0677">Repeat</keyword>
<evidence type="ECO:0000256" key="6">
    <source>
        <dbReference type="SAM" id="MobiDB-lite"/>
    </source>
</evidence>
<protein>
    <submittedName>
        <fullName evidence="8">Zinc finger protein Aiolos-like</fullName>
    </submittedName>
</protein>
<evidence type="ECO:0000256" key="4">
    <source>
        <dbReference type="ARBA" id="ARBA00022833"/>
    </source>
</evidence>